<protein>
    <submittedName>
        <fullName evidence="2">Uncharacterized protein</fullName>
    </submittedName>
</protein>
<keyword evidence="1" id="KW-0812">Transmembrane</keyword>
<evidence type="ECO:0000256" key="1">
    <source>
        <dbReference type="SAM" id="Phobius"/>
    </source>
</evidence>
<name>A0A0E9RSC0_ANGAN</name>
<proteinExistence type="predicted"/>
<reference evidence="2" key="2">
    <citation type="journal article" date="2015" name="Fish Shellfish Immunol.">
        <title>Early steps in the European eel (Anguilla anguilla)-Vibrio vulnificus interaction in the gills: Role of the RtxA13 toxin.</title>
        <authorList>
            <person name="Callol A."/>
            <person name="Pajuelo D."/>
            <person name="Ebbesson L."/>
            <person name="Teles M."/>
            <person name="MacKenzie S."/>
            <person name="Amaro C."/>
        </authorList>
    </citation>
    <scope>NUCLEOTIDE SEQUENCE</scope>
</reference>
<evidence type="ECO:0000313" key="2">
    <source>
        <dbReference type="EMBL" id="JAH32039.1"/>
    </source>
</evidence>
<feature type="transmembrane region" description="Helical" evidence="1">
    <location>
        <begin position="6"/>
        <end position="27"/>
    </location>
</feature>
<dbReference type="AlphaFoldDB" id="A0A0E9RSC0"/>
<accession>A0A0E9RSC0</accession>
<sequence length="42" mass="4709">MSDTAFSSSISLSPYSIFMCVWCYIFLLQNPRLVGPAAYKPC</sequence>
<organism evidence="2">
    <name type="scientific">Anguilla anguilla</name>
    <name type="common">European freshwater eel</name>
    <name type="synonym">Muraena anguilla</name>
    <dbReference type="NCBI Taxonomy" id="7936"/>
    <lineage>
        <taxon>Eukaryota</taxon>
        <taxon>Metazoa</taxon>
        <taxon>Chordata</taxon>
        <taxon>Craniata</taxon>
        <taxon>Vertebrata</taxon>
        <taxon>Euteleostomi</taxon>
        <taxon>Actinopterygii</taxon>
        <taxon>Neopterygii</taxon>
        <taxon>Teleostei</taxon>
        <taxon>Anguilliformes</taxon>
        <taxon>Anguillidae</taxon>
        <taxon>Anguilla</taxon>
    </lineage>
</organism>
<keyword evidence="1" id="KW-0472">Membrane</keyword>
<reference evidence="2" key="1">
    <citation type="submission" date="2014-11" db="EMBL/GenBank/DDBJ databases">
        <authorList>
            <person name="Amaro Gonzalez C."/>
        </authorList>
    </citation>
    <scope>NUCLEOTIDE SEQUENCE</scope>
</reference>
<dbReference type="EMBL" id="GBXM01076538">
    <property type="protein sequence ID" value="JAH32039.1"/>
    <property type="molecule type" value="Transcribed_RNA"/>
</dbReference>
<keyword evidence="1" id="KW-1133">Transmembrane helix</keyword>